<dbReference type="AlphaFoldDB" id="A0A834ICW0"/>
<feature type="non-terminal residue" evidence="2">
    <location>
        <position position="1"/>
    </location>
</feature>
<feature type="region of interest" description="Disordered" evidence="1">
    <location>
        <begin position="1"/>
        <end position="22"/>
    </location>
</feature>
<gene>
    <name evidence="2" type="ORF">GWI33_010464</name>
</gene>
<keyword evidence="3" id="KW-1185">Reference proteome</keyword>
<sequence>IDPPIQPCHRPGHPPPACSSHPHQTLIEKNQLKTLQSGENFSEQHWDSVKSASRGPRRGWRKVSAGAGV</sequence>
<reference evidence="2" key="1">
    <citation type="submission" date="2020-08" db="EMBL/GenBank/DDBJ databases">
        <title>Genome sequencing and assembly of the red palm weevil Rhynchophorus ferrugineus.</title>
        <authorList>
            <person name="Dias G.B."/>
            <person name="Bergman C.M."/>
            <person name="Manee M."/>
        </authorList>
    </citation>
    <scope>NUCLEOTIDE SEQUENCE</scope>
    <source>
        <strain evidence="2">AA-2017</strain>
        <tissue evidence="2">Whole larva</tissue>
    </source>
</reference>
<dbReference type="EMBL" id="JAACXV010007345">
    <property type="protein sequence ID" value="KAF7276333.1"/>
    <property type="molecule type" value="Genomic_DNA"/>
</dbReference>
<accession>A0A834ICW0</accession>
<evidence type="ECO:0000313" key="3">
    <source>
        <dbReference type="Proteomes" id="UP000625711"/>
    </source>
</evidence>
<organism evidence="2 3">
    <name type="scientific">Rhynchophorus ferrugineus</name>
    <name type="common">Red palm weevil</name>
    <name type="synonym">Curculio ferrugineus</name>
    <dbReference type="NCBI Taxonomy" id="354439"/>
    <lineage>
        <taxon>Eukaryota</taxon>
        <taxon>Metazoa</taxon>
        <taxon>Ecdysozoa</taxon>
        <taxon>Arthropoda</taxon>
        <taxon>Hexapoda</taxon>
        <taxon>Insecta</taxon>
        <taxon>Pterygota</taxon>
        <taxon>Neoptera</taxon>
        <taxon>Endopterygota</taxon>
        <taxon>Coleoptera</taxon>
        <taxon>Polyphaga</taxon>
        <taxon>Cucujiformia</taxon>
        <taxon>Curculionidae</taxon>
        <taxon>Dryophthorinae</taxon>
        <taxon>Rhynchophorus</taxon>
    </lineage>
</organism>
<dbReference type="Proteomes" id="UP000625711">
    <property type="component" value="Unassembled WGS sequence"/>
</dbReference>
<evidence type="ECO:0000256" key="1">
    <source>
        <dbReference type="SAM" id="MobiDB-lite"/>
    </source>
</evidence>
<name>A0A834ICW0_RHYFE</name>
<protein>
    <submittedName>
        <fullName evidence="2">Uncharacterized protein</fullName>
    </submittedName>
</protein>
<comment type="caution">
    <text evidence="2">The sequence shown here is derived from an EMBL/GenBank/DDBJ whole genome shotgun (WGS) entry which is preliminary data.</text>
</comment>
<evidence type="ECO:0000313" key="2">
    <source>
        <dbReference type="EMBL" id="KAF7276333.1"/>
    </source>
</evidence>
<feature type="region of interest" description="Disordered" evidence="1">
    <location>
        <begin position="37"/>
        <end position="69"/>
    </location>
</feature>
<proteinExistence type="predicted"/>